<evidence type="ECO:0000256" key="9">
    <source>
        <dbReference type="ARBA" id="ARBA00022989"/>
    </source>
</evidence>
<keyword evidence="3" id="KW-0813">Transport</keyword>
<feature type="transmembrane region" description="Helical" evidence="12">
    <location>
        <begin position="113"/>
        <end position="134"/>
    </location>
</feature>
<dbReference type="InterPro" id="IPR011577">
    <property type="entry name" value="Cyt_b561_bac/Ni-Hgenase"/>
</dbReference>
<dbReference type="PANTHER" id="PTHR30485:SF0">
    <property type="entry name" value="NI_FE-HYDROGENASE 1 B-TYPE CYTOCHROME SUBUNIT-RELATED"/>
    <property type="match status" value="1"/>
</dbReference>
<feature type="transmembrane region" description="Helical" evidence="12">
    <location>
        <begin position="48"/>
        <end position="65"/>
    </location>
</feature>
<dbReference type="GO" id="GO:0009055">
    <property type="term" value="F:electron transfer activity"/>
    <property type="evidence" value="ECO:0007669"/>
    <property type="project" value="InterPro"/>
</dbReference>
<gene>
    <name evidence="14" type="primary">cybH</name>
    <name evidence="14" type="ORF">GQ588_02995</name>
</gene>
<proteinExistence type="inferred from homology"/>
<evidence type="ECO:0000256" key="3">
    <source>
        <dbReference type="ARBA" id="ARBA00022448"/>
    </source>
</evidence>
<dbReference type="RefSeq" id="WP_019225237.1">
    <property type="nucleotide sequence ID" value="NZ_CP046996.1"/>
</dbReference>
<dbReference type="GO" id="GO:0005506">
    <property type="term" value="F:iron ion binding"/>
    <property type="evidence" value="ECO:0007669"/>
    <property type="project" value="InterPro"/>
</dbReference>
<dbReference type="NCBIfam" id="TIGR02125">
    <property type="entry name" value="CytB-hydogenase"/>
    <property type="match status" value="1"/>
</dbReference>
<keyword evidence="9 12" id="KW-1133">Transmembrane helix</keyword>
<dbReference type="GO" id="GO:0020037">
    <property type="term" value="F:heme binding"/>
    <property type="evidence" value="ECO:0007669"/>
    <property type="project" value="TreeGrafter"/>
</dbReference>
<keyword evidence="5" id="KW-0349">Heme</keyword>
<accession>A0A857DGM8</accession>
<dbReference type="PANTHER" id="PTHR30485">
    <property type="entry name" value="NI/FE-HYDROGENASE 1 B-TYPE CYTOCHROME SUBUNIT"/>
    <property type="match status" value="1"/>
</dbReference>
<evidence type="ECO:0000256" key="1">
    <source>
        <dbReference type="ARBA" id="ARBA00004651"/>
    </source>
</evidence>
<evidence type="ECO:0000256" key="7">
    <source>
        <dbReference type="ARBA" id="ARBA00022723"/>
    </source>
</evidence>
<feature type="transmembrane region" description="Helical" evidence="12">
    <location>
        <begin position="154"/>
        <end position="174"/>
    </location>
</feature>
<feature type="transmembrane region" description="Helical" evidence="12">
    <location>
        <begin position="16"/>
        <end position="36"/>
    </location>
</feature>
<dbReference type="InterPro" id="IPR000516">
    <property type="entry name" value="Ni-dep_Hydgase_cyt-B"/>
</dbReference>
<comment type="similarity">
    <text evidence="2">Belongs to the HupC/HyaC/HydC family.</text>
</comment>
<feature type="domain" description="Cytochrome b561 bacterial/Ni-hydrogenase" evidence="13">
    <location>
        <begin position="7"/>
        <end position="176"/>
    </location>
</feature>
<evidence type="ECO:0000256" key="6">
    <source>
        <dbReference type="ARBA" id="ARBA00022692"/>
    </source>
</evidence>
<comment type="subcellular location">
    <subcellularLocation>
        <location evidence="1">Cell membrane</location>
        <topology evidence="1">Multi-pass membrane protein</topology>
    </subcellularLocation>
</comment>
<dbReference type="Gene3D" id="1.20.950.20">
    <property type="entry name" value="Transmembrane di-heme cytochromes, Chain C"/>
    <property type="match status" value="1"/>
</dbReference>
<evidence type="ECO:0000313" key="15">
    <source>
        <dbReference type="Proteomes" id="UP000430508"/>
    </source>
</evidence>
<evidence type="ECO:0000256" key="8">
    <source>
        <dbReference type="ARBA" id="ARBA00022982"/>
    </source>
</evidence>
<evidence type="ECO:0000259" key="13">
    <source>
        <dbReference type="Pfam" id="PF01292"/>
    </source>
</evidence>
<keyword evidence="8" id="KW-0249">Electron transport</keyword>
<keyword evidence="7" id="KW-0479">Metal-binding</keyword>
<organism evidence="14 15">
    <name type="scientific">Dehalobacter restrictus</name>
    <dbReference type="NCBI Taxonomy" id="55583"/>
    <lineage>
        <taxon>Bacteria</taxon>
        <taxon>Bacillati</taxon>
        <taxon>Bacillota</taxon>
        <taxon>Clostridia</taxon>
        <taxon>Eubacteriales</taxon>
        <taxon>Desulfitobacteriaceae</taxon>
        <taxon>Dehalobacter</taxon>
    </lineage>
</organism>
<dbReference type="PRINTS" id="PR00161">
    <property type="entry name" value="NIHGNASECYTB"/>
</dbReference>
<dbReference type="Pfam" id="PF01292">
    <property type="entry name" value="Ni_hydr_CYTB"/>
    <property type="match status" value="1"/>
</dbReference>
<dbReference type="Proteomes" id="UP000430508">
    <property type="component" value="Chromosome"/>
</dbReference>
<dbReference type="InterPro" id="IPR016174">
    <property type="entry name" value="Di-haem_cyt_TM"/>
</dbReference>
<dbReference type="EMBL" id="CP046996">
    <property type="protein sequence ID" value="QGZ99688.1"/>
    <property type="molecule type" value="Genomic_DNA"/>
</dbReference>
<dbReference type="InterPro" id="IPR051542">
    <property type="entry name" value="Hydrogenase_cytochrome"/>
</dbReference>
<dbReference type="GO" id="GO:0005886">
    <property type="term" value="C:plasma membrane"/>
    <property type="evidence" value="ECO:0007669"/>
    <property type="project" value="UniProtKB-SubCell"/>
</dbReference>
<evidence type="ECO:0000256" key="5">
    <source>
        <dbReference type="ARBA" id="ARBA00022617"/>
    </source>
</evidence>
<evidence type="ECO:0000256" key="2">
    <source>
        <dbReference type="ARBA" id="ARBA00008622"/>
    </source>
</evidence>
<dbReference type="SUPFAM" id="SSF81342">
    <property type="entry name" value="Transmembrane di-heme cytochromes"/>
    <property type="match status" value="1"/>
</dbReference>
<reference evidence="14 15" key="1">
    <citation type="submission" date="2019-12" db="EMBL/GenBank/DDBJ databases">
        <title>Sequence classification of anaerobic respiratory reductive dehalogenases: First we see many, then we see few.</title>
        <authorList>
            <person name="Molenda O."/>
            <person name="Puentes Jacome L.A."/>
            <person name="Cao X."/>
            <person name="Nesbo C.L."/>
            <person name="Tang S."/>
            <person name="Morson N."/>
            <person name="Patron J."/>
            <person name="Lomheim L."/>
            <person name="Wishart D.S."/>
            <person name="Edwards E.A."/>
        </authorList>
    </citation>
    <scope>NUCLEOTIDE SEQUENCE [LARGE SCALE GENOMIC DNA]</scope>
    <source>
        <strain evidence="14 15">12DCA</strain>
    </source>
</reference>
<name>A0A857DGM8_9FIRM</name>
<keyword evidence="6 12" id="KW-0812">Transmembrane</keyword>
<dbReference type="AlphaFoldDB" id="A0A857DGM8"/>
<keyword evidence="10" id="KW-0408">Iron</keyword>
<protein>
    <submittedName>
        <fullName evidence="14">Ni/Fe-hydrogenase, b-type cytochrome subunit</fullName>
    </submittedName>
</protein>
<dbReference type="GO" id="GO:0022904">
    <property type="term" value="P:respiratory electron transport chain"/>
    <property type="evidence" value="ECO:0007669"/>
    <property type="project" value="InterPro"/>
</dbReference>
<evidence type="ECO:0000313" key="14">
    <source>
        <dbReference type="EMBL" id="QGZ99688.1"/>
    </source>
</evidence>
<evidence type="ECO:0000256" key="11">
    <source>
        <dbReference type="ARBA" id="ARBA00023136"/>
    </source>
</evidence>
<evidence type="ECO:0000256" key="12">
    <source>
        <dbReference type="SAM" id="Phobius"/>
    </source>
</evidence>
<keyword evidence="11 12" id="KW-0472">Membrane</keyword>
<sequence length="207" mass="23558">MAKASDHPFTQRISHWINLITFAVLISTGFIIHAPFQGANMNVARNLHFIFMYILVINGIVRFYVSFFGKNKDYKEFFLNKLDLKTFIPQIKYYLFISKEHPKTNKYNGLQKCAYIALPVLAVFQAITGIILYLPLKFSGAAQALGSLAAVRGIHYVVMWLFIAIILVHVYLVFTEAKDEFFLMFFGKTGKKEKGGANKANQSVIKS</sequence>
<evidence type="ECO:0000256" key="10">
    <source>
        <dbReference type="ARBA" id="ARBA00023004"/>
    </source>
</evidence>
<evidence type="ECO:0000256" key="4">
    <source>
        <dbReference type="ARBA" id="ARBA00022475"/>
    </source>
</evidence>
<keyword evidence="4" id="KW-1003">Cell membrane</keyword>